<sequence>MRWWRRASASASAPAVKTSEACEISDIGSAPLVAGIEDPLLRGPEGHEGQRHDDEEKHPRDGRGIAHVEALEGLVVDVERQQVGGFERPALGDDVGAVELLEGLDHLHDQVEEDHRRDQRNGDEDEAAQLARPVDGGGLVERLVDALKRGEEDHHGRTELPAAQKGDGEERVGGIAEPVDRLDPEPCQHHVHQPLGGEDVAPQHRDGDRAAEDRGHVEGGAKEVDAAQLVVEDVGDEERESEFQRHRQEHVEQRHRERPAEGSVRGEELDIVLQPRPFRGLHQVVTGKAQIE</sequence>
<feature type="compositionally biased region" description="Basic and acidic residues" evidence="1">
    <location>
        <begin position="44"/>
        <end position="64"/>
    </location>
</feature>
<organism evidence="2 3">
    <name type="scientific">Salipiger bermudensis (strain DSM 26914 / JCM 13377 / KCTC 12554 / HTCC2601)</name>
    <name type="common">Pelagibaca bermudensis</name>
    <dbReference type="NCBI Taxonomy" id="314265"/>
    <lineage>
        <taxon>Bacteria</taxon>
        <taxon>Pseudomonadati</taxon>
        <taxon>Pseudomonadota</taxon>
        <taxon>Alphaproteobacteria</taxon>
        <taxon>Rhodobacterales</taxon>
        <taxon>Roseobacteraceae</taxon>
        <taxon>Salipiger</taxon>
    </lineage>
</organism>
<gene>
    <name evidence="2" type="ORF">R2601_03093</name>
</gene>
<feature type="compositionally biased region" description="Basic and acidic residues" evidence="1">
    <location>
        <begin position="166"/>
        <end position="188"/>
    </location>
</feature>
<feature type="region of interest" description="Disordered" evidence="1">
    <location>
        <begin position="35"/>
        <end position="64"/>
    </location>
</feature>
<feature type="compositionally biased region" description="Low complexity" evidence="1">
    <location>
        <begin position="1"/>
        <end position="13"/>
    </location>
</feature>
<evidence type="ECO:0000313" key="2">
    <source>
        <dbReference type="EMBL" id="EAU48525.1"/>
    </source>
</evidence>
<name>Q0FWM7_SALBH</name>
<evidence type="ECO:0000313" key="3">
    <source>
        <dbReference type="Proteomes" id="UP000006230"/>
    </source>
</evidence>
<feature type="compositionally biased region" description="Basic and acidic residues" evidence="1">
    <location>
        <begin position="201"/>
        <end position="225"/>
    </location>
</feature>
<accession>Q0FWM7</accession>
<feature type="region of interest" description="Disordered" evidence="1">
    <location>
        <begin position="112"/>
        <end position="269"/>
    </location>
</feature>
<comment type="caution">
    <text evidence="2">The sequence shown here is derived from an EMBL/GenBank/DDBJ whole genome shotgun (WGS) entry which is preliminary data.</text>
</comment>
<feature type="region of interest" description="Disordered" evidence="1">
    <location>
        <begin position="1"/>
        <end position="20"/>
    </location>
</feature>
<evidence type="ECO:0000256" key="1">
    <source>
        <dbReference type="SAM" id="MobiDB-lite"/>
    </source>
</evidence>
<dbReference type="Proteomes" id="UP000006230">
    <property type="component" value="Unassembled WGS sequence"/>
</dbReference>
<dbReference type="AlphaFoldDB" id="Q0FWM7"/>
<dbReference type="EMBL" id="AATQ01000001">
    <property type="protein sequence ID" value="EAU48525.1"/>
    <property type="molecule type" value="Genomic_DNA"/>
</dbReference>
<feature type="compositionally biased region" description="Basic and acidic residues" evidence="1">
    <location>
        <begin position="112"/>
        <end position="122"/>
    </location>
</feature>
<protein>
    <submittedName>
        <fullName evidence="2">Uncharacterized protein</fullName>
    </submittedName>
</protein>
<dbReference type="HOGENOM" id="CLU_952642_0_0_5"/>
<proteinExistence type="predicted"/>
<feature type="compositionally biased region" description="Basic and acidic residues" evidence="1">
    <location>
        <begin position="142"/>
        <end position="158"/>
    </location>
</feature>
<keyword evidence="3" id="KW-1185">Reference proteome</keyword>
<feature type="compositionally biased region" description="Basic and acidic residues" evidence="1">
    <location>
        <begin position="241"/>
        <end position="268"/>
    </location>
</feature>
<reference evidence="2 3" key="1">
    <citation type="journal article" date="2010" name="J. Bacteriol.">
        <title>Genome sequences of Pelagibaca bermudensis HTCC2601T and Maritimibacter alkaliphilus HTCC2654T, the type strains of two marine Roseobacter genera.</title>
        <authorList>
            <person name="Thrash J.C."/>
            <person name="Cho J.C."/>
            <person name="Ferriera S."/>
            <person name="Johnson J."/>
            <person name="Vergin K.L."/>
            <person name="Giovannoni S.J."/>
        </authorList>
    </citation>
    <scope>NUCLEOTIDE SEQUENCE [LARGE SCALE GENOMIC DNA]</scope>
    <source>
        <strain evidence="3">DSM 26914 / JCM 13377 / KCTC 12554 / HTCC2601</strain>
    </source>
</reference>